<evidence type="ECO:0000313" key="2">
    <source>
        <dbReference type="Ensembl" id="ENSPKIP00000019273.1"/>
    </source>
</evidence>
<protein>
    <recommendedName>
        <fullName evidence="4">Transmembrane protein</fullName>
    </recommendedName>
</protein>
<proteinExistence type="predicted"/>
<evidence type="ECO:0000313" key="3">
    <source>
        <dbReference type="Proteomes" id="UP000261540"/>
    </source>
</evidence>
<feature type="transmembrane region" description="Helical" evidence="1">
    <location>
        <begin position="44"/>
        <end position="66"/>
    </location>
</feature>
<dbReference type="Ensembl" id="ENSPKIT00000036118.1">
    <property type="protein sequence ID" value="ENSPKIP00000019273.1"/>
    <property type="gene ID" value="ENSPKIG00000004504.1"/>
</dbReference>
<reference evidence="2" key="1">
    <citation type="submission" date="2025-08" db="UniProtKB">
        <authorList>
            <consortium name="Ensembl"/>
        </authorList>
    </citation>
    <scope>IDENTIFICATION</scope>
</reference>
<dbReference type="InterPro" id="IPR038780">
    <property type="entry name" value="ALN"/>
</dbReference>
<keyword evidence="1" id="KW-0472">Membrane</keyword>
<keyword evidence="3" id="KW-1185">Reference proteome</keyword>
<evidence type="ECO:0008006" key="4">
    <source>
        <dbReference type="Google" id="ProtNLM"/>
    </source>
</evidence>
<dbReference type="Pfam" id="PF17696">
    <property type="entry name" value="ALN"/>
    <property type="match status" value="1"/>
</dbReference>
<dbReference type="GeneTree" id="ENSGT01150000287428"/>
<accession>A0A3B3RLV6</accession>
<reference evidence="2" key="2">
    <citation type="submission" date="2025-09" db="UniProtKB">
        <authorList>
            <consortium name="Ensembl"/>
        </authorList>
    </citation>
    <scope>IDENTIFICATION</scope>
</reference>
<sequence>MERIRQDLHESDGYQTHCQQYESSRNKNYFQKNGGSVSLPQHSYWFDFCLFILFNIAFFLVIYFFVP</sequence>
<organism evidence="2 3">
    <name type="scientific">Paramormyrops kingsleyae</name>
    <dbReference type="NCBI Taxonomy" id="1676925"/>
    <lineage>
        <taxon>Eukaryota</taxon>
        <taxon>Metazoa</taxon>
        <taxon>Chordata</taxon>
        <taxon>Craniata</taxon>
        <taxon>Vertebrata</taxon>
        <taxon>Euteleostomi</taxon>
        <taxon>Actinopterygii</taxon>
        <taxon>Neopterygii</taxon>
        <taxon>Teleostei</taxon>
        <taxon>Osteoglossocephala</taxon>
        <taxon>Osteoglossomorpha</taxon>
        <taxon>Osteoglossiformes</taxon>
        <taxon>Mormyridae</taxon>
        <taxon>Paramormyrops</taxon>
    </lineage>
</organism>
<keyword evidence="1" id="KW-0812">Transmembrane</keyword>
<dbReference type="AlphaFoldDB" id="A0A3B3RLV6"/>
<name>A0A3B3RLV6_9TELE</name>
<dbReference type="Proteomes" id="UP000261540">
    <property type="component" value="Unplaced"/>
</dbReference>
<evidence type="ECO:0000256" key="1">
    <source>
        <dbReference type="SAM" id="Phobius"/>
    </source>
</evidence>
<keyword evidence="1" id="KW-1133">Transmembrane helix</keyword>